<comment type="caution">
    <text evidence="1">The sequence shown here is derived from an EMBL/GenBank/DDBJ whole genome shotgun (WGS) entry which is preliminary data.</text>
</comment>
<dbReference type="AlphaFoldDB" id="A0A6Y3H810"/>
<reference evidence="1" key="1">
    <citation type="journal article" date="2018" name="Genome Biol.">
        <title>SKESA: strategic k-mer extension for scrupulous assemblies.</title>
        <authorList>
            <person name="Souvorov A."/>
            <person name="Agarwala R."/>
            <person name="Lipman D.J."/>
        </authorList>
    </citation>
    <scope>NUCLEOTIDE SEQUENCE</scope>
    <source>
        <strain evidence="1">Salmonella enterica</strain>
    </source>
</reference>
<accession>A0A6Y3H810</accession>
<dbReference type="EMBL" id="DAAGXZ010000162">
    <property type="protein sequence ID" value="HAB5005167.1"/>
    <property type="molecule type" value="Genomic_DNA"/>
</dbReference>
<proteinExistence type="predicted"/>
<name>A0A6Y3H810_SALDU</name>
<gene>
    <name evidence="1" type="ORF">GB127_21665</name>
</gene>
<sequence>MDPLLIIHGSVYWIGPLDMWINHSRKTTYTTDYESFRVYLLTVTTDTLRFLAGSRASPGHRSAASTVFSEVCLYR</sequence>
<organism evidence="1">
    <name type="scientific">Salmonella dublin</name>
    <dbReference type="NCBI Taxonomy" id="98360"/>
    <lineage>
        <taxon>Bacteria</taxon>
        <taxon>Pseudomonadati</taxon>
        <taxon>Pseudomonadota</taxon>
        <taxon>Gammaproteobacteria</taxon>
        <taxon>Enterobacterales</taxon>
        <taxon>Enterobacteriaceae</taxon>
        <taxon>Salmonella</taxon>
    </lineage>
</organism>
<protein>
    <submittedName>
        <fullName evidence="1">Uncharacterized protein</fullName>
    </submittedName>
</protein>
<evidence type="ECO:0000313" key="1">
    <source>
        <dbReference type="EMBL" id="HAB5005167.1"/>
    </source>
</evidence>
<reference evidence="1" key="2">
    <citation type="submission" date="2019-10" db="EMBL/GenBank/DDBJ databases">
        <authorList>
            <consortium name="NCBI Pathogen Detection Project"/>
        </authorList>
    </citation>
    <scope>NUCLEOTIDE SEQUENCE</scope>
    <source>
        <strain evidence="1">Salmonella enterica</strain>
    </source>
</reference>